<dbReference type="RefSeq" id="WP_132494741.1">
    <property type="nucleotide sequence ID" value="NZ_SMAS01000001.1"/>
</dbReference>
<organism evidence="2 3">
    <name type="scientific">Providencia alcalifaciens</name>
    <dbReference type="NCBI Taxonomy" id="126385"/>
    <lineage>
        <taxon>Bacteria</taxon>
        <taxon>Pseudomonadati</taxon>
        <taxon>Pseudomonadota</taxon>
        <taxon>Gammaproteobacteria</taxon>
        <taxon>Enterobacterales</taxon>
        <taxon>Morganellaceae</taxon>
        <taxon>Providencia</taxon>
    </lineage>
</organism>
<evidence type="ECO:0000313" key="3">
    <source>
        <dbReference type="Proteomes" id="UP000295055"/>
    </source>
</evidence>
<gene>
    <name evidence="2" type="ORF">EC835_101489</name>
</gene>
<comment type="caution">
    <text evidence="2">The sequence shown here is derived from an EMBL/GenBank/DDBJ whole genome shotgun (WGS) entry which is preliminary data.</text>
</comment>
<feature type="chain" id="PRO_5020750992" evidence="1">
    <location>
        <begin position="22"/>
        <end position="161"/>
    </location>
</feature>
<name>A0A4R3NSL1_9GAMM</name>
<dbReference type="EMBL" id="SMAS01000001">
    <property type="protein sequence ID" value="TCT38483.1"/>
    <property type="molecule type" value="Genomic_DNA"/>
</dbReference>
<evidence type="ECO:0000256" key="1">
    <source>
        <dbReference type="SAM" id="SignalP"/>
    </source>
</evidence>
<evidence type="ECO:0000313" key="2">
    <source>
        <dbReference type="EMBL" id="TCT38483.1"/>
    </source>
</evidence>
<keyword evidence="1" id="KW-0732">Signal</keyword>
<dbReference type="Proteomes" id="UP000295055">
    <property type="component" value="Unassembled WGS sequence"/>
</dbReference>
<sequence length="161" mass="17952">MFKRLFIGIVFSITTSTIANAGSGLYRDENFNLNSYQGAYMCNIYPMPNDITNRSEYTDKVIGQANVVIENQEGGTGKHVFVSLNNGKELNTPLLPLLRKGSSSTIYMQKYDDFLMSYILSAEDWSLIAIQDKRKGNELSVLLGGCNLLRNQEEPAPADPQ</sequence>
<accession>A0A4R3NSL1</accession>
<dbReference type="AlphaFoldDB" id="A0A4R3NSL1"/>
<proteinExistence type="predicted"/>
<feature type="signal peptide" evidence="1">
    <location>
        <begin position="1"/>
        <end position="21"/>
    </location>
</feature>
<reference evidence="2 3" key="1">
    <citation type="submission" date="2019-03" db="EMBL/GenBank/DDBJ databases">
        <title>Genomic analyses of the natural microbiome of Caenorhabditis elegans.</title>
        <authorList>
            <person name="Samuel B."/>
        </authorList>
    </citation>
    <scope>NUCLEOTIDE SEQUENCE [LARGE SCALE GENOMIC DNA]</scope>
    <source>
        <strain evidence="2 3">JUb102</strain>
    </source>
</reference>
<protein>
    <submittedName>
        <fullName evidence="2">Uncharacterized protein</fullName>
    </submittedName>
</protein>